<proteinExistence type="inferred from homology"/>
<dbReference type="Gene3D" id="1.10.132.50">
    <property type="entry name" value="ATP synthase (C/AC39) subunit, domain 3"/>
    <property type="match status" value="1"/>
</dbReference>
<evidence type="ECO:0000256" key="3">
    <source>
        <dbReference type="ARBA" id="ARBA00023065"/>
    </source>
</evidence>
<dbReference type="Pfam" id="PF01992">
    <property type="entry name" value="vATP-synt_AC39"/>
    <property type="match status" value="1"/>
</dbReference>
<evidence type="ECO:0000256" key="2">
    <source>
        <dbReference type="ARBA" id="ARBA00022448"/>
    </source>
</evidence>
<gene>
    <name evidence="4" type="ORF">ACCQ41_06190</name>
</gene>
<dbReference type="PANTHER" id="PTHR38682:SF1">
    <property type="entry name" value="V-TYPE ATP SYNTHASE SUBUNIT C"/>
    <property type="match status" value="1"/>
</dbReference>
<dbReference type="Proteomes" id="UP001637996">
    <property type="component" value="Unassembled WGS sequence"/>
</dbReference>
<dbReference type="InterPro" id="IPR036079">
    <property type="entry name" value="ATPase_csu/dsu_sf"/>
</dbReference>
<dbReference type="InterPro" id="IPR050873">
    <property type="entry name" value="V-ATPase_V0D/AC39_subunit"/>
</dbReference>
<keyword evidence="5" id="KW-1185">Reference proteome</keyword>
<evidence type="ECO:0000313" key="4">
    <source>
        <dbReference type="EMBL" id="MFO3665831.1"/>
    </source>
</evidence>
<organism evidence="4 5">
    <name type="scientific">Anaerococcus martiniensis</name>
    <dbReference type="NCBI Taxonomy" id="3115615"/>
    <lineage>
        <taxon>Bacteria</taxon>
        <taxon>Bacillati</taxon>
        <taxon>Bacillota</taxon>
        <taxon>Tissierellia</taxon>
        <taxon>Tissierellales</taxon>
        <taxon>Peptoniphilaceae</taxon>
        <taxon>Anaerococcus</taxon>
    </lineage>
</organism>
<reference evidence="4 5" key="1">
    <citation type="journal article" date="2025" name="Anaerobe">
        <title>Description of Anaerococcus kampingiae sp. nov., Anaerococcus groningensis sp. nov., Anaerococcus martiniensis sp. nov., and Anaerococcus cruorum sp. nov., isolated from human clinical specimens.</title>
        <authorList>
            <person name="Boiten K.E."/>
            <person name="Meijer J."/>
            <person name="van Wezel E.M."/>
            <person name="Veloo A.C.M."/>
        </authorList>
    </citation>
    <scope>NUCLEOTIDE SEQUENCE [LARGE SCALE GENOMIC DNA]</scope>
    <source>
        <strain evidence="4 5">ENR0831</strain>
    </source>
</reference>
<sequence length="353" mass="41032">MNRDNYIGGSISTRIRENNLLTSNDLERLNDYNSVEDVLNALSDSSYRDAIQNLNRPEEYEKILDEELKNSYELIENTASDDNILQYFRERYNFHNLKVLVREIAQDESYANLYNDIGNIDLAYIKRHLSSDNIEVGFLESLEIEGYEPFNKSVNENDTYVEYGKKALAKFRETNNPKDIDITLDKAYYEKLLIDAKEIDLEELTKYTKERIDLINIKTLLRIKAQGNEASNLDEALIDGGYIEPERLVELAPADINHIVVKLSNENINKYLVRALDDEKSLDQNLLDLEKAIDDHQMDYSRLAKSMTYGPEVLMNYIISKEAEIKNLRIILVSKLNSLPKEFTLERLRETYA</sequence>
<dbReference type="InterPro" id="IPR002843">
    <property type="entry name" value="ATPase_V0-cplx_csu/dsu"/>
</dbReference>
<evidence type="ECO:0000313" key="5">
    <source>
        <dbReference type="Proteomes" id="UP001637996"/>
    </source>
</evidence>
<evidence type="ECO:0000256" key="1">
    <source>
        <dbReference type="ARBA" id="ARBA00006709"/>
    </source>
</evidence>
<dbReference type="Gene3D" id="1.20.1690.10">
    <property type="entry name" value="V-type ATP synthase subunit C domain"/>
    <property type="match status" value="2"/>
</dbReference>
<protein>
    <submittedName>
        <fullName evidence="4">V-type ATPase subunit</fullName>
    </submittedName>
</protein>
<accession>A0ABW9M940</accession>
<name>A0ABW9M940_9FIRM</name>
<keyword evidence="3" id="KW-0406">Ion transport</keyword>
<dbReference type="RefSeq" id="WP_410031513.1">
    <property type="nucleotide sequence ID" value="NZ_JBGMEI010000007.1"/>
</dbReference>
<dbReference type="PANTHER" id="PTHR38682">
    <property type="entry name" value="V-TYPE ATP SYNTHASE SUBUNIT C"/>
    <property type="match status" value="1"/>
</dbReference>
<dbReference type="InterPro" id="IPR035067">
    <property type="entry name" value="V-type_ATPase_csu/dsu"/>
</dbReference>
<comment type="similarity">
    <text evidence="1">Belongs to the V-ATPase V0D/AC39 subunit family.</text>
</comment>
<dbReference type="EMBL" id="JBGMEI010000007">
    <property type="protein sequence ID" value="MFO3665831.1"/>
    <property type="molecule type" value="Genomic_DNA"/>
</dbReference>
<comment type="caution">
    <text evidence="4">The sequence shown here is derived from an EMBL/GenBank/DDBJ whole genome shotgun (WGS) entry which is preliminary data.</text>
</comment>
<dbReference type="InterPro" id="IPR044911">
    <property type="entry name" value="V-type_ATPase_csu/dsu_dom_3"/>
</dbReference>
<keyword evidence="2" id="KW-0813">Transport</keyword>
<dbReference type="SUPFAM" id="SSF103486">
    <property type="entry name" value="V-type ATP synthase subunit C"/>
    <property type="match status" value="1"/>
</dbReference>